<evidence type="ECO:0000256" key="3">
    <source>
        <dbReference type="ARBA" id="ARBA00022801"/>
    </source>
</evidence>
<dbReference type="EC" id="3.1.3.48" evidence="2"/>
<dbReference type="EMBL" id="QEOB01000014">
    <property type="protein sequence ID" value="PVX77972.1"/>
    <property type="molecule type" value="Genomic_DNA"/>
</dbReference>
<evidence type="ECO:0000256" key="5">
    <source>
        <dbReference type="ARBA" id="ARBA00051722"/>
    </source>
</evidence>
<evidence type="ECO:0000313" key="8">
    <source>
        <dbReference type="Proteomes" id="UP000245712"/>
    </source>
</evidence>
<evidence type="ECO:0000313" key="7">
    <source>
        <dbReference type="EMBL" id="PVX77972.1"/>
    </source>
</evidence>
<dbReference type="InterPro" id="IPR050438">
    <property type="entry name" value="LMW_PTPase"/>
</dbReference>
<comment type="caution">
    <text evidence="7">The sequence shown here is derived from an EMBL/GenBank/DDBJ whole genome shotgun (WGS) entry which is preliminary data.</text>
</comment>
<evidence type="ECO:0000256" key="2">
    <source>
        <dbReference type="ARBA" id="ARBA00013064"/>
    </source>
</evidence>
<dbReference type="PANTHER" id="PTHR11717:SF31">
    <property type="entry name" value="LOW MOLECULAR WEIGHT PROTEIN-TYROSINE-PHOSPHATASE ETP-RELATED"/>
    <property type="match status" value="1"/>
</dbReference>
<evidence type="ECO:0000256" key="1">
    <source>
        <dbReference type="ARBA" id="ARBA00011063"/>
    </source>
</evidence>
<keyword evidence="3" id="KW-0378">Hydrolase</keyword>
<feature type="domain" description="Phosphotyrosine protein phosphatase I" evidence="6">
    <location>
        <begin position="3"/>
        <end position="140"/>
    </location>
</feature>
<comment type="catalytic activity">
    <reaction evidence="5">
        <text>O-phospho-L-tyrosyl-[protein] + H2O = L-tyrosyl-[protein] + phosphate</text>
        <dbReference type="Rhea" id="RHEA:10684"/>
        <dbReference type="Rhea" id="RHEA-COMP:10136"/>
        <dbReference type="Rhea" id="RHEA-COMP:20101"/>
        <dbReference type="ChEBI" id="CHEBI:15377"/>
        <dbReference type="ChEBI" id="CHEBI:43474"/>
        <dbReference type="ChEBI" id="CHEBI:46858"/>
        <dbReference type="ChEBI" id="CHEBI:61978"/>
        <dbReference type="EC" id="3.1.3.48"/>
    </reaction>
</comment>
<dbReference type="Proteomes" id="UP000245712">
    <property type="component" value="Unassembled WGS sequence"/>
</dbReference>
<proteinExistence type="inferred from homology"/>
<dbReference type="PRINTS" id="PR00719">
    <property type="entry name" value="LMWPTPASE"/>
</dbReference>
<organism evidence="7 8">
    <name type="scientific">Paraburkholderia unamae</name>
    <dbReference type="NCBI Taxonomy" id="219649"/>
    <lineage>
        <taxon>Bacteria</taxon>
        <taxon>Pseudomonadati</taxon>
        <taxon>Pseudomonadota</taxon>
        <taxon>Betaproteobacteria</taxon>
        <taxon>Burkholderiales</taxon>
        <taxon>Burkholderiaceae</taxon>
        <taxon>Paraburkholderia</taxon>
    </lineage>
</organism>
<comment type="similarity">
    <text evidence="1">Belongs to the low molecular weight phosphotyrosine protein phosphatase family.</text>
</comment>
<dbReference type="InterPro" id="IPR023485">
    <property type="entry name" value="Ptyr_pPase"/>
</dbReference>
<dbReference type="RefSeq" id="WP_112173378.1">
    <property type="nucleotide sequence ID" value="NZ_QEOB01000014.1"/>
</dbReference>
<dbReference type="InterPro" id="IPR036196">
    <property type="entry name" value="Ptyr_pPase_sf"/>
</dbReference>
<dbReference type="InterPro" id="IPR017867">
    <property type="entry name" value="Tyr_phospatase_low_mol_wt"/>
</dbReference>
<evidence type="ECO:0000256" key="4">
    <source>
        <dbReference type="ARBA" id="ARBA00022912"/>
    </source>
</evidence>
<gene>
    <name evidence="7" type="ORF">C7402_114203</name>
</gene>
<evidence type="ECO:0000259" key="6">
    <source>
        <dbReference type="SMART" id="SM00226"/>
    </source>
</evidence>
<sequence length="144" mass="15862">MISSILMVCVGNVCRSPMSEAMMRKRLPGCRVESAGIGALVDSGAEAHAVSVMRDRGIDISSHRARQVSAAICRNAELILVMDAEQKYAVEQNYTFTCGRVFQIGQFSRFDVPDPYQRGREQFSDCADLIEQGISDWVGRIAAI</sequence>
<keyword evidence="8" id="KW-1185">Reference proteome</keyword>
<accession>A0ABX5KKB3</accession>
<dbReference type="Gene3D" id="3.40.50.2300">
    <property type="match status" value="1"/>
</dbReference>
<name>A0ABX5KKB3_9BURK</name>
<dbReference type="PANTHER" id="PTHR11717">
    <property type="entry name" value="LOW MOLECULAR WEIGHT PROTEIN TYROSINE PHOSPHATASE"/>
    <property type="match status" value="1"/>
</dbReference>
<dbReference type="Pfam" id="PF01451">
    <property type="entry name" value="LMWPc"/>
    <property type="match status" value="1"/>
</dbReference>
<protein>
    <recommendedName>
        <fullName evidence="2">protein-tyrosine-phosphatase</fullName>
        <ecNumber evidence="2">3.1.3.48</ecNumber>
    </recommendedName>
</protein>
<dbReference type="SMART" id="SM00226">
    <property type="entry name" value="LMWPc"/>
    <property type="match status" value="1"/>
</dbReference>
<dbReference type="CDD" id="cd16343">
    <property type="entry name" value="LMWPTP"/>
    <property type="match status" value="1"/>
</dbReference>
<reference evidence="7 8" key="1">
    <citation type="submission" date="2018-05" db="EMBL/GenBank/DDBJ databases">
        <title>Genomic Encyclopedia of Type Strains, Phase IV (KMG-V): Genome sequencing to study the core and pangenomes of soil and plant-associated prokaryotes.</title>
        <authorList>
            <person name="Whitman W."/>
        </authorList>
    </citation>
    <scope>NUCLEOTIDE SEQUENCE [LARGE SCALE GENOMIC DNA]</scope>
    <source>
        <strain evidence="7 8">SCZa-39</strain>
    </source>
</reference>
<keyword evidence="4" id="KW-0904">Protein phosphatase</keyword>
<dbReference type="SUPFAM" id="SSF52788">
    <property type="entry name" value="Phosphotyrosine protein phosphatases I"/>
    <property type="match status" value="1"/>
</dbReference>